<sequence>MKIPFAVIILAGALAVSGCAQKGLRVLQKPGTGPDEFLILPTKPLSAPESYSSLPAPTPGGSNLTDVNPQAEAVAALGGKPGALVPVSGVPSGDAALVTASSRYGVQAGVRETLAQEDAKFRHRNRHLGRIKIVPVDRYEQLYRKQSIDPFAVSDQFRRAGAATPSSPPEDGS</sequence>
<gene>
    <name evidence="4" type="ORF">K3718_00055</name>
    <name evidence="3" type="ORF">PHA8399_03705</name>
</gene>
<evidence type="ECO:0000313" key="4">
    <source>
        <dbReference type="EMBL" id="UWQ41531.1"/>
    </source>
</evidence>
<name>A0A0P1HDB1_9RHOB</name>
<dbReference type="EMBL" id="CP081051">
    <property type="protein sequence ID" value="UWQ41531.1"/>
    <property type="molecule type" value="Genomic_DNA"/>
</dbReference>
<dbReference type="AlphaFoldDB" id="A0A0P1HDB1"/>
<protein>
    <submittedName>
        <fullName evidence="4">DUF3035 domain-containing protein</fullName>
    </submittedName>
</protein>
<dbReference type="InterPro" id="IPR021395">
    <property type="entry name" value="DUF3035"/>
</dbReference>
<feature type="region of interest" description="Disordered" evidence="1">
    <location>
        <begin position="154"/>
        <end position="173"/>
    </location>
</feature>
<dbReference type="STRING" id="1396826.PHA8399_03705"/>
<keyword evidence="2" id="KW-0732">Signal</keyword>
<evidence type="ECO:0000256" key="1">
    <source>
        <dbReference type="SAM" id="MobiDB-lite"/>
    </source>
</evidence>
<dbReference type="RefSeq" id="WP_058287551.1">
    <property type="nucleotide sequence ID" value="NZ_CP081031.1"/>
</dbReference>
<evidence type="ECO:0000313" key="5">
    <source>
        <dbReference type="Proteomes" id="UP000051326"/>
    </source>
</evidence>
<dbReference type="EMBL" id="CYSR01000031">
    <property type="protein sequence ID" value="CUI01560.1"/>
    <property type="molecule type" value="Genomic_DNA"/>
</dbReference>
<feature type="chain" id="PRO_5006064308" evidence="2">
    <location>
        <begin position="23"/>
        <end position="173"/>
    </location>
</feature>
<organism evidence="3 5">
    <name type="scientific">Leisingera aquaemixtae</name>
    <dbReference type="NCBI Taxonomy" id="1396826"/>
    <lineage>
        <taxon>Bacteria</taxon>
        <taxon>Pseudomonadati</taxon>
        <taxon>Pseudomonadota</taxon>
        <taxon>Alphaproteobacteria</taxon>
        <taxon>Rhodobacterales</taxon>
        <taxon>Roseobacteraceae</taxon>
        <taxon>Leisingera</taxon>
    </lineage>
</organism>
<dbReference type="Pfam" id="PF11233">
    <property type="entry name" value="DUF3035"/>
    <property type="match status" value="1"/>
</dbReference>
<feature type="signal peptide" evidence="2">
    <location>
        <begin position="1"/>
        <end position="22"/>
    </location>
</feature>
<accession>A0A0P1HDB1</accession>
<reference evidence="3 5" key="1">
    <citation type="submission" date="2015-09" db="EMBL/GenBank/DDBJ databases">
        <authorList>
            <consortium name="Swine Surveillance"/>
        </authorList>
    </citation>
    <scope>NUCLEOTIDE SEQUENCE [LARGE SCALE GENOMIC DNA]</scope>
    <source>
        <strain evidence="3 5">CECT 8399</strain>
    </source>
</reference>
<evidence type="ECO:0000256" key="2">
    <source>
        <dbReference type="SAM" id="SignalP"/>
    </source>
</evidence>
<dbReference type="Proteomes" id="UP000051326">
    <property type="component" value="Unassembled WGS sequence"/>
</dbReference>
<keyword evidence="6" id="KW-1185">Reference proteome</keyword>
<evidence type="ECO:0000313" key="6">
    <source>
        <dbReference type="Proteomes" id="UP001058514"/>
    </source>
</evidence>
<dbReference type="Proteomes" id="UP001058514">
    <property type="component" value="Chromosome"/>
</dbReference>
<dbReference type="PROSITE" id="PS51257">
    <property type="entry name" value="PROKAR_LIPOPROTEIN"/>
    <property type="match status" value="1"/>
</dbReference>
<proteinExistence type="predicted"/>
<reference evidence="4" key="2">
    <citation type="submission" date="2021-08" db="EMBL/GenBank/DDBJ databases">
        <authorList>
            <person name="Nwanade C."/>
            <person name="Wang M."/>
            <person name="Masoudi A."/>
            <person name="Yu Z."/>
            <person name="Liu J."/>
        </authorList>
    </citation>
    <scope>NUCLEOTIDE SEQUENCE</scope>
    <source>
        <strain evidence="4">S166</strain>
    </source>
</reference>
<evidence type="ECO:0000313" key="3">
    <source>
        <dbReference type="EMBL" id="CUI01560.1"/>
    </source>
</evidence>